<dbReference type="Gene3D" id="1.10.10.200">
    <property type="match status" value="1"/>
</dbReference>
<proteinExistence type="inferred from homology"/>
<keyword evidence="3 6" id="KW-0805">Transcription regulation</keyword>
<evidence type="ECO:0000259" key="7">
    <source>
        <dbReference type="Pfam" id="PF01709"/>
    </source>
</evidence>
<dbReference type="InterPro" id="IPR049083">
    <property type="entry name" value="TACO1_YebC_N"/>
</dbReference>
<dbReference type="NCBIfam" id="NF001030">
    <property type="entry name" value="PRK00110.1"/>
    <property type="match status" value="1"/>
</dbReference>
<evidence type="ECO:0000259" key="8">
    <source>
        <dbReference type="Pfam" id="PF20772"/>
    </source>
</evidence>
<dbReference type="Proteomes" id="UP001158049">
    <property type="component" value="Unassembled WGS sequence"/>
</dbReference>
<accession>A0ABY1Q6X2</accession>
<comment type="subcellular location">
    <subcellularLocation>
        <location evidence="6">Cytoplasm</location>
    </subcellularLocation>
</comment>
<evidence type="ECO:0000313" key="10">
    <source>
        <dbReference type="Proteomes" id="UP001158049"/>
    </source>
</evidence>
<protein>
    <recommendedName>
        <fullName evidence="6">Probable transcriptional regulatory protein SAMN06295970_10637</fullName>
    </recommendedName>
</protein>
<feature type="domain" description="TACO1/YebC-like second and third" evidence="7">
    <location>
        <begin position="122"/>
        <end position="277"/>
    </location>
</feature>
<evidence type="ECO:0000256" key="2">
    <source>
        <dbReference type="ARBA" id="ARBA00022490"/>
    </source>
</evidence>
<dbReference type="Gene3D" id="3.30.70.980">
    <property type="match status" value="2"/>
</dbReference>
<evidence type="ECO:0000313" key="9">
    <source>
        <dbReference type="EMBL" id="SMP59252.1"/>
    </source>
</evidence>
<evidence type="ECO:0000256" key="3">
    <source>
        <dbReference type="ARBA" id="ARBA00023015"/>
    </source>
</evidence>
<keyword evidence="10" id="KW-1185">Reference proteome</keyword>
<dbReference type="NCBIfam" id="TIGR01033">
    <property type="entry name" value="YebC/PmpR family DNA-binding transcriptional regulator"/>
    <property type="match status" value="1"/>
</dbReference>
<evidence type="ECO:0000256" key="1">
    <source>
        <dbReference type="ARBA" id="ARBA00008724"/>
    </source>
</evidence>
<evidence type="ECO:0000256" key="6">
    <source>
        <dbReference type="HAMAP-Rule" id="MF_00693"/>
    </source>
</evidence>
<dbReference type="InterPro" id="IPR002876">
    <property type="entry name" value="Transcrip_reg_TACO1-like"/>
</dbReference>
<dbReference type="NCBIfam" id="NF009044">
    <property type="entry name" value="PRK12378.1"/>
    <property type="match status" value="1"/>
</dbReference>
<dbReference type="GO" id="GO:0003677">
    <property type="term" value="F:DNA binding"/>
    <property type="evidence" value="ECO:0007669"/>
    <property type="project" value="UniProtKB-KW"/>
</dbReference>
<dbReference type="InterPro" id="IPR026564">
    <property type="entry name" value="Transcrip_reg_TACO1-like_dom3"/>
</dbReference>
<dbReference type="EMBL" id="FXUL01000006">
    <property type="protein sequence ID" value="SMP59252.1"/>
    <property type="molecule type" value="Genomic_DNA"/>
</dbReference>
<organism evidence="9 10">
    <name type="scientific">Noviherbaspirillum suwonense</name>
    <dbReference type="NCBI Taxonomy" id="1224511"/>
    <lineage>
        <taxon>Bacteria</taxon>
        <taxon>Pseudomonadati</taxon>
        <taxon>Pseudomonadota</taxon>
        <taxon>Betaproteobacteria</taxon>
        <taxon>Burkholderiales</taxon>
        <taxon>Oxalobacteraceae</taxon>
        <taxon>Noviherbaspirillum</taxon>
    </lineage>
</organism>
<evidence type="ECO:0000256" key="5">
    <source>
        <dbReference type="ARBA" id="ARBA00023163"/>
    </source>
</evidence>
<dbReference type="InterPro" id="IPR017856">
    <property type="entry name" value="Integrase-like_N"/>
</dbReference>
<comment type="caution">
    <text evidence="9">The sequence shown here is derived from an EMBL/GenBank/DDBJ whole genome shotgun (WGS) entry which is preliminary data.</text>
</comment>
<evidence type="ECO:0000256" key="4">
    <source>
        <dbReference type="ARBA" id="ARBA00023125"/>
    </source>
</evidence>
<reference evidence="9 10" key="1">
    <citation type="submission" date="2017-05" db="EMBL/GenBank/DDBJ databases">
        <authorList>
            <person name="Varghese N."/>
            <person name="Submissions S."/>
        </authorList>
    </citation>
    <scope>NUCLEOTIDE SEQUENCE [LARGE SCALE GENOMIC DNA]</scope>
    <source>
        <strain evidence="9 10">DSM 26001</strain>
    </source>
</reference>
<dbReference type="PANTHER" id="PTHR12532:SF6">
    <property type="entry name" value="TRANSCRIPTIONAL REGULATORY PROTEIN YEBC-RELATED"/>
    <property type="match status" value="1"/>
</dbReference>
<gene>
    <name evidence="9" type="ORF">SAMN06295970_10637</name>
</gene>
<name>A0ABY1Q6X2_9BURK</name>
<sequence length="281" mass="30455">MLKSPKFSSTAGSDCKPDISFNRAIFQVRALAKTLTESSLMAGHSKWANIKHKKAATDAKRGKIWTRLIKEITVAARMGGGDIGANPRLRLAVEKAADANMPKDNVTRAIQRGSGDLEGVNYEEIRYEGYGLNGAAIIVDCLTDNRVRTVAEVRHAFSKFGGNMGTEGSVAFLFKHCGQLLFAPGTDEDALMEAALDAGADDVMQDEEGGFEVLCDPYEFAAIKAKLEAAGFKPELAEITMKPSNEIEFAGDDAARMQKLLDALENLDDVQEVYTNAVIDE</sequence>
<keyword evidence="2 6" id="KW-0963">Cytoplasm</keyword>
<dbReference type="HAMAP" id="MF_00693">
    <property type="entry name" value="Transcrip_reg_TACO1"/>
    <property type="match status" value="1"/>
</dbReference>
<dbReference type="Pfam" id="PF20772">
    <property type="entry name" value="TACO1_YebC_N"/>
    <property type="match status" value="1"/>
</dbReference>
<feature type="domain" description="TACO1/YebC-like N-terminal" evidence="8">
    <location>
        <begin position="45"/>
        <end position="115"/>
    </location>
</feature>
<dbReference type="SUPFAM" id="SSF75625">
    <property type="entry name" value="YebC-like"/>
    <property type="match status" value="1"/>
</dbReference>
<dbReference type="InterPro" id="IPR029072">
    <property type="entry name" value="YebC-like"/>
</dbReference>
<keyword evidence="5 6" id="KW-0804">Transcription</keyword>
<comment type="similarity">
    <text evidence="1 6">Belongs to the TACO1 family.</text>
</comment>
<dbReference type="InterPro" id="IPR048300">
    <property type="entry name" value="TACO1_YebC-like_2nd/3rd_dom"/>
</dbReference>
<keyword evidence="4 6" id="KW-0238">DNA-binding</keyword>
<dbReference type="PANTHER" id="PTHR12532">
    <property type="entry name" value="TRANSLATIONAL ACTIVATOR OF CYTOCHROME C OXIDASE 1"/>
    <property type="match status" value="1"/>
</dbReference>
<dbReference type="Pfam" id="PF01709">
    <property type="entry name" value="Transcrip_reg"/>
    <property type="match status" value="1"/>
</dbReference>